<dbReference type="OMA" id="FLNMSRK"/>
<proteinExistence type="inferred from homology"/>
<protein>
    <submittedName>
        <fullName evidence="7">CSON009328 protein</fullName>
    </submittedName>
    <submittedName>
        <fullName evidence="8">CSON009865 protein</fullName>
    </submittedName>
</protein>
<dbReference type="InterPro" id="IPR027179">
    <property type="entry name" value="CMC4"/>
</dbReference>
<dbReference type="Pfam" id="PF08991">
    <property type="entry name" value="CMC4"/>
    <property type="match status" value="1"/>
</dbReference>
<dbReference type="PANTHER" id="PTHR15590:SF0">
    <property type="entry name" value="CX9C MOTIF-CONTAINING PROTEIN 4"/>
    <property type="match status" value="1"/>
</dbReference>
<feature type="disulfide bond" evidence="5">
    <location>
        <begin position="7"/>
        <end position="38"/>
    </location>
</feature>
<dbReference type="VEuPathDB" id="VectorBase:CSON009328"/>
<evidence type="ECO:0000256" key="4">
    <source>
        <dbReference type="ARBA" id="ARBA00023157"/>
    </source>
</evidence>
<feature type="disulfide bond" evidence="5">
    <location>
        <begin position="17"/>
        <end position="28"/>
    </location>
</feature>
<evidence type="ECO:0000313" key="7">
    <source>
        <dbReference type="EMBL" id="SSX35207.1"/>
    </source>
</evidence>
<dbReference type="GO" id="GO:0005758">
    <property type="term" value="C:mitochondrial intermembrane space"/>
    <property type="evidence" value="ECO:0007669"/>
    <property type="project" value="TreeGrafter"/>
</dbReference>
<dbReference type="InterPro" id="IPR009069">
    <property type="entry name" value="Cys_alpha_HP_mot_SF"/>
</dbReference>
<dbReference type="EMBL" id="UFQT01003963">
    <property type="protein sequence ID" value="SSX35395.1"/>
    <property type="molecule type" value="Genomic_DNA"/>
</dbReference>
<evidence type="ECO:0000256" key="3">
    <source>
        <dbReference type="ARBA" id="ARBA00023128"/>
    </source>
</evidence>
<sequence>MPKKDPCKVFACRIQDCLDKNHYIEDRCLDALEDMRQCCLKFHKVSFCCEGIKLDRVYKERPSETQKGNEQTSVE</sequence>
<comment type="similarity">
    <text evidence="2">Belongs to the CMC4 family.</text>
</comment>
<evidence type="ECO:0000313" key="6">
    <source>
        <dbReference type="EMBL" id="SSX15863.1"/>
    </source>
</evidence>
<accession>A0A336N2Y4</accession>
<dbReference type="AlphaFoldDB" id="A0A336N2Y4"/>
<organism evidence="7">
    <name type="scientific">Culicoides sonorensis</name>
    <name type="common">Biting midge</name>
    <dbReference type="NCBI Taxonomy" id="179676"/>
    <lineage>
        <taxon>Eukaryota</taxon>
        <taxon>Metazoa</taxon>
        <taxon>Ecdysozoa</taxon>
        <taxon>Arthropoda</taxon>
        <taxon>Hexapoda</taxon>
        <taxon>Insecta</taxon>
        <taxon>Pterygota</taxon>
        <taxon>Neoptera</taxon>
        <taxon>Endopterygota</taxon>
        <taxon>Diptera</taxon>
        <taxon>Nematocera</taxon>
        <taxon>Chironomoidea</taxon>
        <taxon>Ceratopogonidae</taxon>
        <taxon>Ceratopogoninae</taxon>
        <taxon>Culicoides</taxon>
        <taxon>Monoculicoides</taxon>
    </lineage>
</organism>
<reference evidence="6" key="1">
    <citation type="submission" date="2018-04" db="EMBL/GenBank/DDBJ databases">
        <authorList>
            <person name="Go L.Y."/>
            <person name="Mitchell J.A."/>
        </authorList>
    </citation>
    <scope>NUCLEOTIDE SEQUENCE</scope>
    <source>
        <tissue evidence="6">Whole organism</tissue>
    </source>
</reference>
<gene>
    <name evidence="7" type="primary">CSON009328</name>
    <name evidence="8" type="synonym">CSON009865</name>
</gene>
<dbReference type="VEuPathDB" id="VectorBase:CSON009865"/>
<dbReference type="EMBL" id="UFQT01003696">
    <property type="protein sequence ID" value="SSX35207.1"/>
    <property type="molecule type" value="Genomic_DNA"/>
</dbReference>
<dbReference type="Gene3D" id="1.10.287.1130">
    <property type="entry name" value="CytochromE C oxidase copper chaperone"/>
    <property type="match status" value="1"/>
</dbReference>
<dbReference type="PANTHER" id="PTHR15590">
    <property type="entry name" value="CX9C MOTIF-CONTAINING PROTEIN 4"/>
    <property type="match status" value="1"/>
</dbReference>
<evidence type="ECO:0000256" key="2">
    <source>
        <dbReference type="ARBA" id="ARBA00009858"/>
    </source>
</evidence>
<evidence type="ECO:0000256" key="5">
    <source>
        <dbReference type="PIRSR" id="PIRSR627179-50"/>
    </source>
</evidence>
<keyword evidence="3" id="KW-0496">Mitochondrion</keyword>
<reference evidence="7" key="2">
    <citation type="submission" date="2018-07" db="EMBL/GenBank/DDBJ databases">
        <authorList>
            <person name="Quirk P.G."/>
            <person name="Krulwich T.A."/>
        </authorList>
    </citation>
    <scope>NUCLEOTIDE SEQUENCE</scope>
</reference>
<comment type="subcellular location">
    <subcellularLocation>
        <location evidence="1">Mitochondrion</location>
    </subcellularLocation>
</comment>
<feature type="disulfide bond" evidence="5">
    <location>
        <begin position="39"/>
        <end position="49"/>
    </location>
</feature>
<dbReference type="SUPFAM" id="SSF47072">
    <property type="entry name" value="Cysteine alpha-hairpin motif"/>
    <property type="match status" value="1"/>
</dbReference>
<evidence type="ECO:0000256" key="1">
    <source>
        <dbReference type="ARBA" id="ARBA00004173"/>
    </source>
</evidence>
<keyword evidence="4 5" id="KW-1015">Disulfide bond</keyword>
<dbReference type="PROSITE" id="PS51808">
    <property type="entry name" value="CHCH"/>
    <property type="match status" value="1"/>
</dbReference>
<evidence type="ECO:0000313" key="8">
    <source>
        <dbReference type="EMBL" id="SSX35395.1"/>
    </source>
</evidence>
<name>A0A336N2Y4_CULSO</name>
<dbReference type="EMBL" id="UFQS01003696">
    <property type="protein sequence ID" value="SSX15863.1"/>
    <property type="molecule type" value="Genomic_DNA"/>
</dbReference>